<proteinExistence type="predicted"/>
<dbReference type="EMBL" id="FWXW01000011">
    <property type="protein sequence ID" value="SMC86921.1"/>
    <property type="molecule type" value="Genomic_DNA"/>
</dbReference>
<dbReference type="Pfam" id="PF00753">
    <property type="entry name" value="Lactamase_B"/>
    <property type="match status" value="1"/>
</dbReference>
<keyword evidence="3" id="KW-1185">Reference proteome</keyword>
<feature type="domain" description="Metallo-beta-lactamase" evidence="1">
    <location>
        <begin position="18"/>
        <end position="202"/>
    </location>
</feature>
<protein>
    <submittedName>
        <fullName evidence="2">Glyoxylase, beta-lactamase superfamily II</fullName>
    </submittedName>
</protein>
<dbReference type="Gene3D" id="3.60.15.10">
    <property type="entry name" value="Ribonuclease Z/Hydroxyacylglutathione hydrolase-like"/>
    <property type="match status" value="1"/>
</dbReference>
<dbReference type="Proteomes" id="UP000192790">
    <property type="component" value="Unassembled WGS sequence"/>
</dbReference>
<evidence type="ECO:0000313" key="2">
    <source>
        <dbReference type="EMBL" id="SMC86921.1"/>
    </source>
</evidence>
<dbReference type="SUPFAM" id="SSF56281">
    <property type="entry name" value="Metallo-hydrolase/oxidoreductase"/>
    <property type="match status" value="1"/>
</dbReference>
<dbReference type="PANTHER" id="PTHR42951">
    <property type="entry name" value="METALLO-BETA-LACTAMASE DOMAIN-CONTAINING"/>
    <property type="match status" value="1"/>
</dbReference>
<dbReference type="InterPro" id="IPR036866">
    <property type="entry name" value="RibonucZ/Hydroxyglut_hydro"/>
</dbReference>
<evidence type="ECO:0000313" key="3">
    <source>
        <dbReference type="Proteomes" id="UP000192790"/>
    </source>
</evidence>
<dbReference type="STRING" id="1122930.SAMN02745168_0149"/>
<organism evidence="2 3">
    <name type="scientific">Papillibacter cinnamivorans DSM 12816</name>
    <dbReference type="NCBI Taxonomy" id="1122930"/>
    <lineage>
        <taxon>Bacteria</taxon>
        <taxon>Bacillati</taxon>
        <taxon>Bacillota</taxon>
        <taxon>Clostridia</taxon>
        <taxon>Eubacteriales</taxon>
        <taxon>Oscillospiraceae</taxon>
        <taxon>Papillibacter</taxon>
    </lineage>
</organism>
<dbReference type="SMART" id="SM00849">
    <property type="entry name" value="Lactamase_B"/>
    <property type="match status" value="1"/>
</dbReference>
<accession>A0A1W2CP00</accession>
<reference evidence="2 3" key="1">
    <citation type="submission" date="2017-04" db="EMBL/GenBank/DDBJ databases">
        <authorList>
            <person name="Afonso C.L."/>
            <person name="Miller P.J."/>
            <person name="Scott M.A."/>
            <person name="Spackman E."/>
            <person name="Goraichik I."/>
            <person name="Dimitrov K.M."/>
            <person name="Suarez D.L."/>
            <person name="Swayne D.E."/>
        </authorList>
    </citation>
    <scope>NUCLEOTIDE SEQUENCE [LARGE SCALE GENOMIC DNA]</scope>
    <source>
        <strain evidence="2 3">DSM 12816</strain>
    </source>
</reference>
<dbReference type="AlphaFoldDB" id="A0A1W2CP00"/>
<dbReference type="RefSeq" id="WP_084235566.1">
    <property type="nucleotide sequence ID" value="NZ_FWXW01000011.1"/>
</dbReference>
<dbReference type="OrthoDB" id="11380at2"/>
<sequence length="298" mass="33992">MYELIQVGERTYYIDCPAKIGIHLCREGAWLIDSGNDKEAGKKALRILTERSWPLLGIINTHSNADHAGGNAYLQEKTGCRILATGMEGAVIRYPVLEPSFLYGGYPCKPLKNKFLMAQPGRRVENLEQGLPEGLELMRLGGHFFDMVGIRTSDDVWFLADCLFGEEILRKYHMSFIYDVKAYLETLDTVEHLKAQWFVPAHAEAARDIGPLARLNREKVLEISETLLSLCDKPQTIEELLREVFKLYGLAMDFNQYVLVGSTLRSYLSYLYDQGKLCARFDDSRLLWEIRREPGGDK</sequence>
<dbReference type="PANTHER" id="PTHR42951:SF14">
    <property type="entry name" value="METALLO-BETA-LACTAMASE SUPERFAMILY PROTEIN"/>
    <property type="match status" value="1"/>
</dbReference>
<dbReference type="InterPro" id="IPR050855">
    <property type="entry name" value="NDM-1-like"/>
</dbReference>
<gene>
    <name evidence="2" type="ORF">SAMN02745168_0149</name>
</gene>
<dbReference type="CDD" id="cd07743">
    <property type="entry name" value="metallo-hydrolase-like_MBL-fold"/>
    <property type="match status" value="1"/>
</dbReference>
<dbReference type="InterPro" id="IPR001279">
    <property type="entry name" value="Metallo-B-lactamas"/>
</dbReference>
<evidence type="ECO:0000259" key="1">
    <source>
        <dbReference type="SMART" id="SM00849"/>
    </source>
</evidence>
<name>A0A1W2CP00_9FIRM</name>